<accession>A0A3D8VBA9</accession>
<organism evidence="1 2">
    <name type="scientific">Lysobacter soli</name>
    <dbReference type="NCBI Taxonomy" id="453783"/>
    <lineage>
        <taxon>Bacteria</taxon>
        <taxon>Pseudomonadati</taxon>
        <taxon>Pseudomonadota</taxon>
        <taxon>Gammaproteobacteria</taxon>
        <taxon>Lysobacterales</taxon>
        <taxon>Lysobacteraceae</taxon>
        <taxon>Lysobacter</taxon>
    </lineage>
</organism>
<evidence type="ECO:0000313" key="2">
    <source>
        <dbReference type="Proteomes" id="UP000256829"/>
    </source>
</evidence>
<keyword evidence="2" id="KW-1185">Reference proteome</keyword>
<dbReference type="Proteomes" id="UP000256829">
    <property type="component" value="Unassembled WGS sequence"/>
</dbReference>
<reference evidence="1 2" key="1">
    <citation type="submission" date="2018-08" db="EMBL/GenBank/DDBJ databases">
        <title>Lysobacter soli KCTC 22011, whole genome shotgun sequence.</title>
        <authorList>
            <person name="Zhang X."/>
            <person name="Feng G."/>
            <person name="Zhu H."/>
        </authorList>
    </citation>
    <scope>NUCLEOTIDE SEQUENCE [LARGE SCALE GENOMIC DNA]</scope>
    <source>
        <strain evidence="1 2">KCTC 22011</strain>
    </source>
</reference>
<evidence type="ECO:0000313" key="1">
    <source>
        <dbReference type="EMBL" id="RDY66706.1"/>
    </source>
</evidence>
<protein>
    <submittedName>
        <fullName evidence="1">Uncharacterized protein</fullName>
    </submittedName>
</protein>
<gene>
    <name evidence="1" type="ORF">DX912_11300</name>
</gene>
<dbReference type="EMBL" id="QTJR01000007">
    <property type="protein sequence ID" value="RDY66706.1"/>
    <property type="molecule type" value="Genomic_DNA"/>
</dbReference>
<comment type="caution">
    <text evidence="1">The sequence shown here is derived from an EMBL/GenBank/DDBJ whole genome shotgun (WGS) entry which is preliminary data.</text>
</comment>
<dbReference type="RefSeq" id="WP_115842628.1">
    <property type="nucleotide sequence ID" value="NZ_QTJR01000007.1"/>
</dbReference>
<proteinExistence type="predicted"/>
<dbReference type="AlphaFoldDB" id="A0A3D8VBA9"/>
<name>A0A3D8VBA9_9GAMM</name>
<sequence>MQNLISMTLSQIELQEVDAALETLRRVFAPMISLETQQRRELTKMGGKSEAFCRQTLTVLAANPQIVPPNLGLAEAQADLAALDALRPRLLMLQQLTERAEDSVLALGSDLMQVALEGYSLLKVSGRSESLKGARQALSARFARGGREAAPATEATDRT</sequence>